<evidence type="ECO:0000256" key="6">
    <source>
        <dbReference type="ARBA" id="ARBA00023242"/>
    </source>
</evidence>
<dbReference type="Gene3D" id="3.40.1810.10">
    <property type="entry name" value="Transcription factor, MADS-box"/>
    <property type="match status" value="1"/>
</dbReference>
<dbReference type="Pfam" id="PF00319">
    <property type="entry name" value="SRF-TF"/>
    <property type="match status" value="1"/>
</dbReference>
<feature type="coiled-coil region" evidence="7">
    <location>
        <begin position="87"/>
        <end position="144"/>
    </location>
</feature>
<evidence type="ECO:0000256" key="5">
    <source>
        <dbReference type="ARBA" id="ARBA00023163"/>
    </source>
</evidence>
<keyword evidence="5" id="KW-0804">Transcription</keyword>
<protein>
    <submittedName>
        <fullName evidence="10">MADS-box transcription factor</fullName>
    </submittedName>
</protein>
<accession>A0A2P5ALU6</accession>
<evidence type="ECO:0000256" key="7">
    <source>
        <dbReference type="SAM" id="Coils"/>
    </source>
</evidence>
<keyword evidence="6" id="KW-0539">Nucleus</keyword>
<keyword evidence="2" id="KW-0221">Differentiation</keyword>
<dbReference type="STRING" id="3476.A0A2P5ALU6"/>
<dbReference type="GO" id="GO:0045944">
    <property type="term" value="P:positive regulation of transcription by RNA polymerase II"/>
    <property type="evidence" value="ECO:0007669"/>
    <property type="project" value="InterPro"/>
</dbReference>
<dbReference type="GO" id="GO:0030154">
    <property type="term" value="P:cell differentiation"/>
    <property type="evidence" value="ECO:0007669"/>
    <property type="project" value="UniProtKB-KW"/>
</dbReference>
<evidence type="ECO:0000259" key="9">
    <source>
        <dbReference type="PROSITE" id="PS51297"/>
    </source>
</evidence>
<evidence type="ECO:0000313" key="11">
    <source>
        <dbReference type="Proteomes" id="UP000237105"/>
    </source>
</evidence>
<dbReference type="PROSITE" id="PS51297">
    <property type="entry name" value="K_BOX"/>
    <property type="match status" value="1"/>
</dbReference>
<dbReference type="InterPro" id="IPR002100">
    <property type="entry name" value="TF_MADSbox"/>
</dbReference>
<dbReference type="AlphaFoldDB" id="A0A2P5ALU6"/>
<dbReference type="PROSITE" id="PS50066">
    <property type="entry name" value="MADS_BOX_2"/>
    <property type="match status" value="1"/>
</dbReference>
<keyword evidence="11" id="KW-1185">Reference proteome</keyword>
<dbReference type="InterPro" id="IPR036879">
    <property type="entry name" value="TF_MADSbox_sf"/>
</dbReference>
<evidence type="ECO:0000256" key="4">
    <source>
        <dbReference type="ARBA" id="ARBA00023125"/>
    </source>
</evidence>
<dbReference type="EMBL" id="JXTB01000527">
    <property type="protein sequence ID" value="PON37514.1"/>
    <property type="molecule type" value="Genomic_DNA"/>
</dbReference>
<proteinExistence type="predicted"/>
<evidence type="ECO:0000256" key="1">
    <source>
        <dbReference type="ARBA" id="ARBA00004123"/>
    </source>
</evidence>
<dbReference type="InterPro" id="IPR033896">
    <property type="entry name" value="MEF2-like_N"/>
</dbReference>
<dbReference type="Pfam" id="PF01486">
    <property type="entry name" value="K-box"/>
    <property type="match status" value="1"/>
</dbReference>
<dbReference type="FunFam" id="3.40.1810.10:FF:000007">
    <property type="entry name" value="Transcription factor, MADS-box"/>
    <property type="match status" value="1"/>
</dbReference>
<evidence type="ECO:0000313" key="10">
    <source>
        <dbReference type="EMBL" id="PON37514.1"/>
    </source>
</evidence>
<evidence type="ECO:0000256" key="3">
    <source>
        <dbReference type="ARBA" id="ARBA00023015"/>
    </source>
</evidence>
<dbReference type="PANTHER" id="PTHR48019">
    <property type="entry name" value="SERUM RESPONSE FACTOR HOMOLOG"/>
    <property type="match status" value="1"/>
</dbReference>
<organism evidence="10 11">
    <name type="scientific">Parasponia andersonii</name>
    <name type="common">Sponia andersonii</name>
    <dbReference type="NCBI Taxonomy" id="3476"/>
    <lineage>
        <taxon>Eukaryota</taxon>
        <taxon>Viridiplantae</taxon>
        <taxon>Streptophyta</taxon>
        <taxon>Embryophyta</taxon>
        <taxon>Tracheophyta</taxon>
        <taxon>Spermatophyta</taxon>
        <taxon>Magnoliopsida</taxon>
        <taxon>eudicotyledons</taxon>
        <taxon>Gunneridae</taxon>
        <taxon>Pentapetalae</taxon>
        <taxon>rosids</taxon>
        <taxon>fabids</taxon>
        <taxon>Rosales</taxon>
        <taxon>Cannabaceae</taxon>
        <taxon>Parasponia</taxon>
    </lineage>
</organism>
<comment type="caution">
    <text evidence="10">The sequence shown here is derived from an EMBL/GenBank/DDBJ whole genome shotgun (WGS) entry which is preliminary data.</text>
</comment>
<reference evidence="11" key="1">
    <citation type="submission" date="2016-06" db="EMBL/GenBank/DDBJ databases">
        <title>Parallel loss of symbiosis genes in relatives of nitrogen-fixing non-legume Parasponia.</title>
        <authorList>
            <person name="Van Velzen R."/>
            <person name="Holmer R."/>
            <person name="Bu F."/>
            <person name="Rutten L."/>
            <person name="Van Zeijl A."/>
            <person name="Liu W."/>
            <person name="Santuari L."/>
            <person name="Cao Q."/>
            <person name="Sharma T."/>
            <person name="Shen D."/>
            <person name="Roswanjaya Y."/>
            <person name="Wardhani T."/>
            <person name="Kalhor M.S."/>
            <person name="Jansen J."/>
            <person name="Van den Hoogen J."/>
            <person name="Gungor B."/>
            <person name="Hartog M."/>
            <person name="Hontelez J."/>
            <person name="Verver J."/>
            <person name="Yang W.-C."/>
            <person name="Schijlen E."/>
            <person name="Repin R."/>
            <person name="Schilthuizen M."/>
            <person name="Schranz E."/>
            <person name="Heidstra R."/>
            <person name="Miyata K."/>
            <person name="Fedorova E."/>
            <person name="Kohlen W."/>
            <person name="Bisseling T."/>
            <person name="Smit S."/>
            <person name="Geurts R."/>
        </authorList>
    </citation>
    <scope>NUCLEOTIDE SEQUENCE [LARGE SCALE GENOMIC DNA]</scope>
    <source>
        <strain evidence="11">cv. WU1-14</strain>
    </source>
</reference>
<dbReference type="GO" id="GO:0005634">
    <property type="term" value="C:nucleus"/>
    <property type="evidence" value="ECO:0007669"/>
    <property type="project" value="UniProtKB-SubCell"/>
</dbReference>
<evidence type="ECO:0000259" key="8">
    <source>
        <dbReference type="PROSITE" id="PS50066"/>
    </source>
</evidence>
<dbReference type="PRINTS" id="PR00404">
    <property type="entry name" value="MADSDOMAIN"/>
</dbReference>
<keyword evidence="7" id="KW-0175">Coiled coil</keyword>
<dbReference type="SUPFAM" id="SSF55455">
    <property type="entry name" value="SRF-like"/>
    <property type="match status" value="1"/>
</dbReference>
<feature type="domain" description="K-box" evidence="9">
    <location>
        <begin position="87"/>
        <end position="179"/>
    </location>
</feature>
<dbReference type="GO" id="GO:0046983">
    <property type="term" value="F:protein dimerization activity"/>
    <property type="evidence" value="ECO:0007669"/>
    <property type="project" value="InterPro"/>
</dbReference>
<dbReference type="SMART" id="SM00432">
    <property type="entry name" value="MADS"/>
    <property type="match status" value="1"/>
</dbReference>
<keyword evidence="3" id="KW-0805">Transcription regulation</keyword>
<dbReference type="InterPro" id="IPR050142">
    <property type="entry name" value="MADS-box/MEF2_TF"/>
</dbReference>
<dbReference type="Proteomes" id="UP000237105">
    <property type="component" value="Unassembled WGS sequence"/>
</dbReference>
<evidence type="ECO:0000256" key="2">
    <source>
        <dbReference type="ARBA" id="ARBA00022782"/>
    </source>
</evidence>
<feature type="domain" description="MADS-box" evidence="8">
    <location>
        <begin position="1"/>
        <end position="61"/>
    </location>
</feature>
<dbReference type="CDD" id="cd00265">
    <property type="entry name" value="MADS_MEF2_like"/>
    <property type="match status" value="1"/>
</dbReference>
<name>A0A2P5ALU6_PARAD</name>
<dbReference type="OrthoDB" id="1898716at2759"/>
<dbReference type="GO" id="GO:0000977">
    <property type="term" value="F:RNA polymerase II transcription regulatory region sequence-specific DNA binding"/>
    <property type="evidence" value="ECO:0007669"/>
    <property type="project" value="InterPro"/>
</dbReference>
<dbReference type="InterPro" id="IPR002487">
    <property type="entry name" value="TF_Kbox"/>
</dbReference>
<gene>
    <name evidence="10" type="primary">PanMADS41</name>
    <name evidence="10" type="ORF">PanWU01x14_319690</name>
</gene>
<dbReference type="GO" id="GO:0003700">
    <property type="term" value="F:DNA-binding transcription factor activity"/>
    <property type="evidence" value="ECO:0007669"/>
    <property type="project" value="InterPro"/>
</dbReference>
<dbReference type="PROSITE" id="PS00350">
    <property type="entry name" value="MADS_BOX_1"/>
    <property type="match status" value="1"/>
</dbReference>
<sequence length="219" mass="25226">MTRQKIEIKKIDNITARQVTFSKRRRGLFKKALELSTLCDAQIALIVFSATGKLYEYASSSMQQVIQRHNCQSENHHKLSQPSVDVLECERSRCASLRTELEEKTMELRHMKGEELQELSLEEIKKLENLVETGLSRVAELKDQRSLKEITFLKRKGIELLEDNHRLKQKTNVVQVQADLLEKHLIDSITDIYNTTNSLPHQDHYGSDTTLKLGLPSPD</sequence>
<comment type="subcellular location">
    <subcellularLocation>
        <location evidence="1">Nucleus</location>
    </subcellularLocation>
</comment>
<keyword evidence="4" id="KW-0238">DNA-binding</keyword>